<protein>
    <submittedName>
        <fullName evidence="2">Uncharacterized protein</fullName>
    </submittedName>
</protein>
<organism evidence="2 3">
    <name type="scientific">Maribacter arcticus</name>
    <dbReference type="NCBI Taxonomy" id="561365"/>
    <lineage>
        <taxon>Bacteria</taxon>
        <taxon>Pseudomonadati</taxon>
        <taxon>Bacteroidota</taxon>
        <taxon>Flavobacteriia</taxon>
        <taxon>Flavobacteriales</taxon>
        <taxon>Flavobacteriaceae</taxon>
        <taxon>Maribacter</taxon>
    </lineage>
</organism>
<evidence type="ECO:0000256" key="1">
    <source>
        <dbReference type="SAM" id="Phobius"/>
    </source>
</evidence>
<evidence type="ECO:0000313" key="2">
    <source>
        <dbReference type="EMBL" id="SKB46042.1"/>
    </source>
</evidence>
<dbReference type="RefSeq" id="WP_159447531.1">
    <property type="nucleotide sequence ID" value="NZ_FUYL01000004.1"/>
</dbReference>
<proteinExistence type="predicted"/>
<keyword evidence="3" id="KW-1185">Reference proteome</keyword>
<keyword evidence="1" id="KW-0812">Transmembrane</keyword>
<dbReference type="EMBL" id="FUYL01000004">
    <property type="protein sequence ID" value="SKB46042.1"/>
    <property type="molecule type" value="Genomic_DNA"/>
</dbReference>
<name>A0A1T5BFG2_9FLAO</name>
<dbReference type="OrthoDB" id="9886834at2"/>
<gene>
    <name evidence="2" type="ORF">SAMN05660866_01616</name>
</gene>
<evidence type="ECO:0000313" key="3">
    <source>
        <dbReference type="Proteomes" id="UP000190339"/>
    </source>
</evidence>
<feature type="transmembrane region" description="Helical" evidence="1">
    <location>
        <begin position="20"/>
        <end position="38"/>
    </location>
</feature>
<keyword evidence="1" id="KW-1133">Transmembrane helix</keyword>
<accession>A0A1T5BFG2</accession>
<dbReference type="Proteomes" id="UP000190339">
    <property type="component" value="Unassembled WGS sequence"/>
</dbReference>
<sequence>MGVIYDTSDDADKEIYAKAFEYVQLIGGIFLLVSYLRIMKYEKAIHLLVHRYFKLSLP</sequence>
<keyword evidence="1" id="KW-0472">Membrane</keyword>
<dbReference type="AlphaFoldDB" id="A0A1T5BFG2"/>
<reference evidence="3" key="1">
    <citation type="submission" date="2017-02" db="EMBL/GenBank/DDBJ databases">
        <authorList>
            <person name="Varghese N."/>
            <person name="Submissions S."/>
        </authorList>
    </citation>
    <scope>NUCLEOTIDE SEQUENCE [LARGE SCALE GENOMIC DNA]</scope>
    <source>
        <strain evidence="3">DSM 23546</strain>
    </source>
</reference>